<dbReference type="Proteomes" id="UP001165422">
    <property type="component" value="Unassembled WGS sequence"/>
</dbReference>
<dbReference type="EMBL" id="JAJJPB010000002">
    <property type="protein sequence ID" value="MCC9293867.1"/>
    <property type="molecule type" value="Genomic_DNA"/>
</dbReference>
<sequence>MREYMLDNGIKLLYQYREGILTSLCIGFNAGALEESGQFNFGTAHALEHVISKGTEHRDENQINEEFDNVFGFENAMTNYPYTIYYGTCFSDDLERAVKLYGDVILNPIFPEKGFKEEMDVILQEYRDWKDDAYQRCEDALFGNSFNKRRIRELIVGNEGSIKSITLDEIKRFYSTFYFPENCTVCFCSSLDFKSIISIVDRYFGKWRVKSKICAAKEPVYEKNRAGVFLEKVSGIAGARIQYIFDIHDLSEREYKALYLFNTVFGQGTSSLLFSRIRTEKGIAYDLGSSIKDERGMKLFSIKMSTLPENIDRALGIVNSVINELKNSKEYFSSDKIGKIARSLELKREIKRERSIEYCKEVVEHDLMYERFDDHCNSCDAEQLDEIKCEDIVEVIDKVMKNPSIQILRAP</sequence>
<evidence type="ECO:0000259" key="3">
    <source>
        <dbReference type="Pfam" id="PF05193"/>
    </source>
</evidence>
<dbReference type="InterPro" id="IPR007863">
    <property type="entry name" value="Peptidase_M16_C"/>
</dbReference>
<protein>
    <submittedName>
        <fullName evidence="4">Insulinase family protein</fullName>
    </submittedName>
</protein>
<keyword evidence="5" id="KW-1185">Reference proteome</keyword>
<gene>
    <name evidence="4" type="ORF">LN736_03150</name>
</gene>
<name>A0ABS8N253_9CLOT</name>
<evidence type="ECO:0000259" key="2">
    <source>
        <dbReference type="Pfam" id="PF00675"/>
    </source>
</evidence>
<feature type="domain" description="Peptidase M16 N-terminal" evidence="2">
    <location>
        <begin position="26"/>
        <end position="149"/>
    </location>
</feature>
<evidence type="ECO:0000313" key="4">
    <source>
        <dbReference type="EMBL" id="MCC9293867.1"/>
    </source>
</evidence>
<comment type="caution">
    <text evidence="4">The sequence shown here is derived from an EMBL/GenBank/DDBJ whole genome shotgun (WGS) entry which is preliminary data.</text>
</comment>
<reference evidence="4" key="1">
    <citation type="submission" date="2021-11" db="EMBL/GenBank/DDBJ databases">
        <authorList>
            <person name="Qingchun L."/>
            <person name="Dong Z."/>
            <person name="Zongwei Q."/>
            <person name="Jia Z."/>
            <person name="Duotao L."/>
        </authorList>
    </citation>
    <scope>NUCLEOTIDE SEQUENCE</scope>
    <source>
        <strain evidence="4">WLY-B-L2</strain>
    </source>
</reference>
<dbReference type="PANTHER" id="PTHR11851">
    <property type="entry name" value="METALLOPROTEASE"/>
    <property type="match status" value="1"/>
</dbReference>
<dbReference type="Pfam" id="PF05193">
    <property type="entry name" value="Peptidase_M16_C"/>
    <property type="match status" value="1"/>
</dbReference>
<proteinExistence type="inferred from homology"/>
<dbReference type="Pfam" id="PF00675">
    <property type="entry name" value="Peptidase_M16"/>
    <property type="match status" value="1"/>
</dbReference>
<dbReference type="RefSeq" id="WP_179977045.1">
    <property type="nucleotide sequence ID" value="NZ_JAJJPB010000002.1"/>
</dbReference>
<dbReference type="Gene3D" id="3.30.830.10">
    <property type="entry name" value="Metalloenzyme, LuxS/M16 peptidase-like"/>
    <property type="match status" value="2"/>
</dbReference>
<feature type="domain" description="Peptidase M16 C-terminal" evidence="3">
    <location>
        <begin position="164"/>
        <end position="329"/>
    </location>
</feature>
<dbReference type="SUPFAM" id="SSF63411">
    <property type="entry name" value="LuxS/MPP-like metallohydrolase"/>
    <property type="match status" value="2"/>
</dbReference>
<organism evidence="4 5">
    <name type="scientific">Clostridium aromativorans</name>
    <dbReference type="NCBI Taxonomy" id="2836848"/>
    <lineage>
        <taxon>Bacteria</taxon>
        <taxon>Bacillati</taxon>
        <taxon>Bacillota</taxon>
        <taxon>Clostridia</taxon>
        <taxon>Eubacteriales</taxon>
        <taxon>Clostridiaceae</taxon>
        <taxon>Clostridium</taxon>
    </lineage>
</organism>
<comment type="similarity">
    <text evidence="1">Belongs to the peptidase M16 family.</text>
</comment>
<dbReference type="InterPro" id="IPR011765">
    <property type="entry name" value="Pept_M16_N"/>
</dbReference>
<dbReference type="InterPro" id="IPR050361">
    <property type="entry name" value="MPP/UQCRC_Complex"/>
</dbReference>
<dbReference type="InterPro" id="IPR011249">
    <property type="entry name" value="Metalloenz_LuxS/M16"/>
</dbReference>
<evidence type="ECO:0000256" key="1">
    <source>
        <dbReference type="ARBA" id="ARBA00007261"/>
    </source>
</evidence>
<accession>A0ABS8N253</accession>
<dbReference type="PANTHER" id="PTHR11851:SF49">
    <property type="entry name" value="MITOCHONDRIAL-PROCESSING PEPTIDASE SUBUNIT ALPHA"/>
    <property type="match status" value="1"/>
</dbReference>
<evidence type="ECO:0000313" key="5">
    <source>
        <dbReference type="Proteomes" id="UP001165422"/>
    </source>
</evidence>